<feature type="domain" description="Nucleoside phosphorylase" evidence="6">
    <location>
        <begin position="9"/>
        <end position="254"/>
    </location>
</feature>
<dbReference type="InterPro" id="IPR000845">
    <property type="entry name" value="Nucleoside_phosphorylase_d"/>
</dbReference>
<dbReference type="GO" id="GO:0009164">
    <property type="term" value="P:nucleoside catabolic process"/>
    <property type="evidence" value="ECO:0007669"/>
    <property type="project" value="InterPro"/>
</dbReference>
<dbReference type="EC" id="3.2.2.9" evidence="2"/>
<evidence type="ECO:0000256" key="1">
    <source>
        <dbReference type="ARBA" id="ARBA00004945"/>
    </source>
</evidence>
<dbReference type="Gene3D" id="3.40.50.1580">
    <property type="entry name" value="Nucleoside phosphorylase domain"/>
    <property type="match status" value="1"/>
</dbReference>
<dbReference type="STRING" id="1280514.AXFE_20210"/>
<dbReference type="InterPro" id="IPR035994">
    <property type="entry name" value="Nucleoside_phosphorylase_sf"/>
</dbReference>
<dbReference type="AlphaFoldDB" id="A0A0D8HGQ8"/>
<sequence>MSKEKSKVIGLVVAMEEELLELRNRHFQGFEITEGLVPMSQSQIGDSIVVMAYSGMGKVNAAMAAASLVERYTVSALLISGLAGSLDDRLNIGDIVLASGAFHHDFDLRPILNSPGILPGASCHLISADPGILALEVEIANRYCLSNVGSESSFGSGAISRSIKCVIGEVASGDAIIGTKAQKIAIKKNFPDAICVDMESAALAQVALAAGVPWGAIRVISDFADDSFDMNMVVNFCVNEASSTIAQVISALVRDEKIHRG</sequence>
<dbReference type="EMBL" id="JXYS01000065">
    <property type="protein sequence ID" value="KJF17108.1"/>
    <property type="molecule type" value="Genomic_DNA"/>
</dbReference>
<keyword evidence="4 7" id="KW-0378">Hydrolase</keyword>
<comment type="caution">
    <text evidence="7">The sequence shown here is derived from an EMBL/GenBank/DDBJ whole genome shotgun (WGS) entry which is preliminary data.</text>
</comment>
<dbReference type="InterPro" id="IPR010049">
    <property type="entry name" value="MTA_SAH_Nsdase"/>
</dbReference>
<dbReference type="NCBIfam" id="TIGR01704">
    <property type="entry name" value="MTA_SAH-Nsdase"/>
    <property type="match status" value="1"/>
</dbReference>
<keyword evidence="5" id="KW-0486">Methionine biosynthesis</keyword>
<evidence type="ECO:0000256" key="5">
    <source>
        <dbReference type="ARBA" id="ARBA00023167"/>
    </source>
</evidence>
<keyword evidence="7" id="KW-0326">Glycosidase</keyword>
<evidence type="ECO:0000313" key="7">
    <source>
        <dbReference type="EMBL" id="KJF17108.1"/>
    </source>
</evidence>
<reference evidence="7 8" key="1">
    <citation type="submission" date="2015-01" db="EMBL/GenBank/DDBJ databases">
        <title>Draft genome of the acidophilic iron oxidizer Acidithrix ferrooxidans strain Py-F3.</title>
        <authorList>
            <person name="Poehlein A."/>
            <person name="Eisen S."/>
            <person name="Schloemann M."/>
            <person name="Johnson B.D."/>
            <person name="Daniel R."/>
            <person name="Muehling M."/>
        </authorList>
    </citation>
    <scope>NUCLEOTIDE SEQUENCE [LARGE SCALE GENOMIC DNA]</scope>
    <source>
        <strain evidence="7 8">Py-F3</strain>
    </source>
</reference>
<dbReference type="OrthoDB" id="3734512at2"/>
<dbReference type="PANTHER" id="PTHR46832:SF1">
    <property type="entry name" value="5'-METHYLTHIOADENOSINE_S-ADENOSYLHOMOCYSTEINE NUCLEOSIDASE"/>
    <property type="match status" value="1"/>
</dbReference>
<evidence type="ECO:0000256" key="2">
    <source>
        <dbReference type="ARBA" id="ARBA00011974"/>
    </source>
</evidence>
<keyword evidence="3" id="KW-0028">Amino-acid biosynthesis</keyword>
<dbReference type="GO" id="GO:0005829">
    <property type="term" value="C:cytosol"/>
    <property type="evidence" value="ECO:0007669"/>
    <property type="project" value="TreeGrafter"/>
</dbReference>
<name>A0A0D8HGQ8_9ACTN</name>
<evidence type="ECO:0000256" key="4">
    <source>
        <dbReference type="ARBA" id="ARBA00022801"/>
    </source>
</evidence>
<evidence type="ECO:0000313" key="8">
    <source>
        <dbReference type="Proteomes" id="UP000032360"/>
    </source>
</evidence>
<dbReference type="RefSeq" id="WP_052605663.1">
    <property type="nucleotide sequence ID" value="NZ_JXYS01000065.1"/>
</dbReference>
<dbReference type="Proteomes" id="UP000032360">
    <property type="component" value="Unassembled WGS sequence"/>
</dbReference>
<evidence type="ECO:0000259" key="6">
    <source>
        <dbReference type="Pfam" id="PF01048"/>
    </source>
</evidence>
<dbReference type="PANTHER" id="PTHR46832">
    <property type="entry name" value="5'-METHYLTHIOADENOSINE/S-ADENOSYLHOMOCYSTEINE NUCLEOSIDASE"/>
    <property type="match status" value="1"/>
</dbReference>
<evidence type="ECO:0000256" key="3">
    <source>
        <dbReference type="ARBA" id="ARBA00022605"/>
    </source>
</evidence>
<dbReference type="SUPFAM" id="SSF53167">
    <property type="entry name" value="Purine and uridine phosphorylases"/>
    <property type="match status" value="1"/>
</dbReference>
<dbReference type="Pfam" id="PF01048">
    <property type="entry name" value="PNP_UDP_1"/>
    <property type="match status" value="1"/>
</dbReference>
<dbReference type="GO" id="GO:0019284">
    <property type="term" value="P:L-methionine salvage from S-adenosylmethionine"/>
    <property type="evidence" value="ECO:0007669"/>
    <property type="project" value="TreeGrafter"/>
</dbReference>
<keyword evidence="8" id="KW-1185">Reference proteome</keyword>
<dbReference type="CDD" id="cd09008">
    <property type="entry name" value="MTAN"/>
    <property type="match status" value="1"/>
</dbReference>
<comment type="pathway">
    <text evidence="1">Amino-acid biosynthesis; L-methionine biosynthesis via salvage pathway; S-methyl-5-thio-alpha-D-ribose 1-phosphate from S-methyl-5'-thioadenosine (hydrolase route): step 1/2.</text>
</comment>
<proteinExistence type="predicted"/>
<accession>A0A0D8HGQ8</accession>
<gene>
    <name evidence="7" type="primary">mtnN</name>
    <name evidence="7" type="ORF">AXFE_20210</name>
</gene>
<dbReference type="GO" id="GO:0008930">
    <property type="term" value="F:methylthioadenosine nucleosidase activity"/>
    <property type="evidence" value="ECO:0007669"/>
    <property type="project" value="InterPro"/>
</dbReference>
<protein>
    <recommendedName>
        <fullName evidence="2">adenosylhomocysteine nucleosidase</fullName>
        <ecNumber evidence="2">3.2.2.9</ecNumber>
    </recommendedName>
</protein>
<dbReference type="GO" id="GO:0019509">
    <property type="term" value="P:L-methionine salvage from methylthioadenosine"/>
    <property type="evidence" value="ECO:0007669"/>
    <property type="project" value="InterPro"/>
</dbReference>
<dbReference type="GO" id="GO:0008782">
    <property type="term" value="F:adenosylhomocysteine nucleosidase activity"/>
    <property type="evidence" value="ECO:0007669"/>
    <property type="project" value="UniProtKB-EC"/>
</dbReference>
<organism evidence="7 8">
    <name type="scientific">Acidithrix ferrooxidans</name>
    <dbReference type="NCBI Taxonomy" id="1280514"/>
    <lineage>
        <taxon>Bacteria</taxon>
        <taxon>Bacillati</taxon>
        <taxon>Actinomycetota</taxon>
        <taxon>Acidimicrobiia</taxon>
        <taxon>Acidimicrobiales</taxon>
        <taxon>Acidimicrobiaceae</taxon>
        <taxon>Acidithrix</taxon>
    </lineage>
</organism>